<dbReference type="EMBL" id="BAAATD010000016">
    <property type="protein sequence ID" value="GAA2631232.1"/>
    <property type="molecule type" value="Genomic_DNA"/>
</dbReference>
<dbReference type="SUPFAM" id="SSF88713">
    <property type="entry name" value="Glycoside hydrolase/deacetylase"/>
    <property type="match status" value="1"/>
</dbReference>
<reference evidence="2" key="1">
    <citation type="journal article" date="2019" name="Int. J. Syst. Evol. Microbiol.">
        <title>The Global Catalogue of Microorganisms (GCM) 10K type strain sequencing project: providing services to taxonomists for standard genome sequencing and annotation.</title>
        <authorList>
            <consortium name="The Broad Institute Genomics Platform"/>
            <consortium name="The Broad Institute Genome Sequencing Center for Infectious Disease"/>
            <person name="Wu L."/>
            <person name="Ma J."/>
        </authorList>
    </citation>
    <scope>NUCLEOTIDE SEQUENCE [LARGE SCALE GENOMIC DNA]</scope>
    <source>
        <strain evidence="2">JCM 6833</strain>
    </source>
</reference>
<comment type="caution">
    <text evidence="1">The sequence shown here is derived from an EMBL/GenBank/DDBJ whole genome shotgun (WGS) entry which is preliminary data.</text>
</comment>
<dbReference type="RefSeq" id="WP_344547868.1">
    <property type="nucleotide sequence ID" value="NZ_BAAATD010000016.1"/>
</dbReference>
<dbReference type="Gene3D" id="3.20.20.370">
    <property type="entry name" value="Glycoside hydrolase/deacetylase"/>
    <property type="match status" value="1"/>
</dbReference>
<accession>A0ABP6D2T2</accession>
<gene>
    <name evidence="1" type="ORF">GCM10010411_81600</name>
</gene>
<keyword evidence="2" id="KW-1185">Reference proteome</keyword>
<evidence type="ECO:0000313" key="2">
    <source>
        <dbReference type="Proteomes" id="UP001501509"/>
    </source>
</evidence>
<protein>
    <recommendedName>
        <fullName evidence="3">Polysaccharide deacetylase</fullName>
    </recommendedName>
</protein>
<dbReference type="Proteomes" id="UP001501509">
    <property type="component" value="Unassembled WGS sequence"/>
</dbReference>
<proteinExistence type="predicted"/>
<name>A0ABP6D2T2_9ACTN</name>
<organism evidence="1 2">
    <name type="scientific">Actinomadura fulvescens</name>
    <dbReference type="NCBI Taxonomy" id="46160"/>
    <lineage>
        <taxon>Bacteria</taxon>
        <taxon>Bacillati</taxon>
        <taxon>Actinomycetota</taxon>
        <taxon>Actinomycetes</taxon>
        <taxon>Streptosporangiales</taxon>
        <taxon>Thermomonosporaceae</taxon>
        <taxon>Actinomadura</taxon>
    </lineage>
</organism>
<sequence>MALALHPFVTGQAFRAKYLDQALDYIAGHPGVWLTTSDEIARHYAASPA</sequence>
<evidence type="ECO:0008006" key="3">
    <source>
        <dbReference type="Google" id="ProtNLM"/>
    </source>
</evidence>
<dbReference type="InterPro" id="IPR011330">
    <property type="entry name" value="Glyco_hydro/deAcase_b/a-brl"/>
</dbReference>
<evidence type="ECO:0000313" key="1">
    <source>
        <dbReference type="EMBL" id="GAA2631232.1"/>
    </source>
</evidence>